<keyword evidence="3" id="KW-1185">Reference proteome</keyword>
<evidence type="ECO:0000256" key="1">
    <source>
        <dbReference type="SAM" id="MobiDB-lite"/>
    </source>
</evidence>
<evidence type="ECO:0000313" key="3">
    <source>
        <dbReference type="Proteomes" id="UP001194468"/>
    </source>
</evidence>
<accession>A0AAD4G818</accession>
<dbReference type="EMBL" id="WHUW01000092">
    <property type="protein sequence ID" value="KAF8425783.1"/>
    <property type="molecule type" value="Genomic_DNA"/>
</dbReference>
<reference evidence="2" key="1">
    <citation type="submission" date="2019-10" db="EMBL/GenBank/DDBJ databases">
        <authorList>
            <consortium name="DOE Joint Genome Institute"/>
            <person name="Kuo A."/>
            <person name="Miyauchi S."/>
            <person name="Kiss E."/>
            <person name="Drula E."/>
            <person name="Kohler A."/>
            <person name="Sanchez-Garcia M."/>
            <person name="Andreopoulos B."/>
            <person name="Barry K.W."/>
            <person name="Bonito G."/>
            <person name="Buee M."/>
            <person name="Carver A."/>
            <person name="Chen C."/>
            <person name="Cichocki N."/>
            <person name="Clum A."/>
            <person name="Culley D."/>
            <person name="Crous P.W."/>
            <person name="Fauchery L."/>
            <person name="Girlanda M."/>
            <person name="Hayes R."/>
            <person name="Keri Z."/>
            <person name="LaButti K."/>
            <person name="Lipzen A."/>
            <person name="Lombard V."/>
            <person name="Magnuson J."/>
            <person name="Maillard F."/>
            <person name="Morin E."/>
            <person name="Murat C."/>
            <person name="Nolan M."/>
            <person name="Ohm R."/>
            <person name="Pangilinan J."/>
            <person name="Pereira M."/>
            <person name="Perotto S."/>
            <person name="Peter M."/>
            <person name="Riley R."/>
            <person name="Sitrit Y."/>
            <person name="Stielow B."/>
            <person name="Szollosi G."/>
            <person name="Zifcakova L."/>
            <person name="Stursova M."/>
            <person name="Spatafora J.W."/>
            <person name="Tedersoo L."/>
            <person name="Vaario L.-M."/>
            <person name="Yamada A."/>
            <person name="Yan M."/>
            <person name="Wang P."/>
            <person name="Xu J."/>
            <person name="Bruns T."/>
            <person name="Baldrian P."/>
            <person name="Vilgalys R."/>
            <person name="Henrissat B."/>
            <person name="Grigoriev I.V."/>
            <person name="Hibbett D."/>
            <person name="Nagy L.G."/>
            <person name="Martin F.M."/>
        </authorList>
    </citation>
    <scope>NUCLEOTIDE SEQUENCE</scope>
    <source>
        <strain evidence="2">BED1</strain>
    </source>
</reference>
<feature type="compositionally biased region" description="Acidic residues" evidence="1">
    <location>
        <begin position="1"/>
        <end position="14"/>
    </location>
</feature>
<feature type="compositionally biased region" description="Basic and acidic residues" evidence="1">
    <location>
        <begin position="17"/>
        <end position="26"/>
    </location>
</feature>
<organism evidence="2 3">
    <name type="scientific">Boletus edulis BED1</name>
    <dbReference type="NCBI Taxonomy" id="1328754"/>
    <lineage>
        <taxon>Eukaryota</taxon>
        <taxon>Fungi</taxon>
        <taxon>Dikarya</taxon>
        <taxon>Basidiomycota</taxon>
        <taxon>Agaricomycotina</taxon>
        <taxon>Agaricomycetes</taxon>
        <taxon>Agaricomycetidae</taxon>
        <taxon>Boletales</taxon>
        <taxon>Boletineae</taxon>
        <taxon>Boletaceae</taxon>
        <taxon>Boletoideae</taxon>
        <taxon>Boletus</taxon>
    </lineage>
</organism>
<sequence>MSAYLIEDEEDDLEASPPKDHTLQGKDKANSLAPLELSKEAAFQVAINFSDVSQRNLSTSSWNIKKLKNDKHKLDTCVEANPPFQVKAGSKRVALHKNSDVKVLIARLQKSVRDIEKI</sequence>
<reference evidence="2" key="2">
    <citation type="journal article" date="2020" name="Nat. Commun.">
        <title>Large-scale genome sequencing of mycorrhizal fungi provides insights into the early evolution of symbiotic traits.</title>
        <authorList>
            <person name="Miyauchi S."/>
            <person name="Kiss E."/>
            <person name="Kuo A."/>
            <person name="Drula E."/>
            <person name="Kohler A."/>
            <person name="Sanchez-Garcia M."/>
            <person name="Morin E."/>
            <person name="Andreopoulos B."/>
            <person name="Barry K.W."/>
            <person name="Bonito G."/>
            <person name="Buee M."/>
            <person name="Carver A."/>
            <person name="Chen C."/>
            <person name="Cichocki N."/>
            <person name="Clum A."/>
            <person name="Culley D."/>
            <person name="Crous P.W."/>
            <person name="Fauchery L."/>
            <person name="Girlanda M."/>
            <person name="Hayes R.D."/>
            <person name="Keri Z."/>
            <person name="LaButti K."/>
            <person name="Lipzen A."/>
            <person name="Lombard V."/>
            <person name="Magnuson J."/>
            <person name="Maillard F."/>
            <person name="Murat C."/>
            <person name="Nolan M."/>
            <person name="Ohm R.A."/>
            <person name="Pangilinan J."/>
            <person name="Pereira M.F."/>
            <person name="Perotto S."/>
            <person name="Peter M."/>
            <person name="Pfister S."/>
            <person name="Riley R."/>
            <person name="Sitrit Y."/>
            <person name="Stielow J.B."/>
            <person name="Szollosi G."/>
            <person name="Zifcakova L."/>
            <person name="Stursova M."/>
            <person name="Spatafora J.W."/>
            <person name="Tedersoo L."/>
            <person name="Vaario L.M."/>
            <person name="Yamada A."/>
            <person name="Yan M."/>
            <person name="Wang P."/>
            <person name="Xu J."/>
            <person name="Bruns T."/>
            <person name="Baldrian P."/>
            <person name="Vilgalys R."/>
            <person name="Dunand C."/>
            <person name="Henrissat B."/>
            <person name="Grigoriev I.V."/>
            <person name="Hibbett D."/>
            <person name="Nagy L.G."/>
            <person name="Martin F.M."/>
        </authorList>
    </citation>
    <scope>NUCLEOTIDE SEQUENCE</scope>
    <source>
        <strain evidence="2">BED1</strain>
    </source>
</reference>
<name>A0AAD4G818_BOLED</name>
<gene>
    <name evidence="2" type="ORF">L210DRAFT_3509238</name>
</gene>
<protein>
    <submittedName>
        <fullName evidence="2">Uncharacterized protein</fullName>
    </submittedName>
</protein>
<dbReference type="AlphaFoldDB" id="A0AAD4G818"/>
<comment type="caution">
    <text evidence="2">The sequence shown here is derived from an EMBL/GenBank/DDBJ whole genome shotgun (WGS) entry which is preliminary data.</text>
</comment>
<feature type="region of interest" description="Disordered" evidence="1">
    <location>
        <begin position="1"/>
        <end position="26"/>
    </location>
</feature>
<proteinExistence type="predicted"/>
<evidence type="ECO:0000313" key="2">
    <source>
        <dbReference type="EMBL" id="KAF8425783.1"/>
    </source>
</evidence>
<dbReference type="Proteomes" id="UP001194468">
    <property type="component" value="Unassembled WGS sequence"/>
</dbReference>